<protein>
    <recommendedName>
        <fullName evidence="1">Kazal-like domain-containing protein</fullName>
    </recommendedName>
</protein>
<comment type="caution">
    <text evidence="2">The sequence shown here is derived from an EMBL/GenBank/DDBJ whole genome shotgun (WGS) entry which is preliminary data.</text>
</comment>
<dbReference type="SMART" id="SM00280">
    <property type="entry name" value="KAZAL"/>
    <property type="match status" value="2"/>
</dbReference>
<organism evidence="2 3">
    <name type="scientific">Pieris brassicae</name>
    <name type="common">White butterfly</name>
    <name type="synonym">Large white butterfly</name>
    <dbReference type="NCBI Taxonomy" id="7116"/>
    <lineage>
        <taxon>Eukaryota</taxon>
        <taxon>Metazoa</taxon>
        <taxon>Ecdysozoa</taxon>
        <taxon>Arthropoda</taxon>
        <taxon>Hexapoda</taxon>
        <taxon>Insecta</taxon>
        <taxon>Pterygota</taxon>
        <taxon>Neoptera</taxon>
        <taxon>Endopterygota</taxon>
        <taxon>Lepidoptera</taxon>
        <taxon>Glossata</taxon>
        <taxon>Ditrysia</taxon>
        <taxon>Papilionoidea</taxon>
        <taxon>Pieridae</taxon>
        <taxon>Pierinae</taxon>
        <taxon>Pieris</taxon>
    </lineage>
</organism>
<reference evidence="2" key="1">
    <citation type="submission" date="2022-05" db="EMBL/GenBank/DDBJ databases">
        <authorList>
            <person name="Okamura Y."/>
        </authorList>
    </citation>
    <scope>NUCLEOTIDE SEQUENCE</scope>
</reference>
<dbReference type="Gene3D" id="3.30.60.30">
    <property type="match status" value="2"/>
</dbReference>
<gene>
    <name evidence="2" type="ORF">PIBRA_LOCUS8634</name>
</gene>
<proteinExistence type="predicted"/>
<dbReference type="AlphaFoldDB" id="A0A9P0XET5"/>
<dbReference type="EMBL" id="CALOZG010000027">
    <property type="protein sequence ID" value="CAH4032218.1"/>
    <property type="molecule type" value="Genomic_DNA"/>
</dbReference>
<dbReference type="Pfam" id="PF07648">
    <property type="entry name" value="Kazal_2"/>
    <property type="match status" value="2"/>
</dbReference>
<dbReference type="PROSITE" id="PS51465">
    <property type="entry name" value="KAZAL_2"/>
    <property type="match status" value="1"/>
</dbReference>
<dbReference type="SUPFAM" id="SSF100895">
    <property type="entry name" value="Kazal-type serine protease inhibitors"/>
    <property type="match status" value="2"/>
</dbReference>
<accession>A0A9P0XET5</accession>
<keyword evidence="3" id="KW-1185">Reference proteome</keyword>
<feature type="domain" description="Kazal-like" evidence="1">
    <location>
        <begin position="1"/>
        <end position="46"/>
    </location>
</feature>
<dbReference type="CDD" id="cd00104">
    <property type="entry name" value="KAZAL_FS"/>
    <property type="match status" value="2"/>
</dbReference>
<evidence type="ECO:0000313" key="2">
    <source>
        <dbReference type="EMBL" id="CAH4032218.1"/>
    </source>
</evidence>
<dbReference type="Proteomes" id="UP001152562">
    <property type="component" value="Unassembled WGS sequence"/>
</dbReference>
<evidence type="ECO:0000313" key="3">
    <source>
        <dbReference type="Proteomes" id="UP001152562"/>
    </source>
</evidence>
<sequence>MDIGCSYGETVLCGSDGSTYYDLCAFHTIEAVNPYLVVAHHGPCDHRHVFNQLLRGQIPKILRLGKFSKMLLAQIINSQIMIFCKSTIAAVKFPLGETVVCGSDGFTYNSLCDLEIVRTVRPNLELHHIGVCHGEGCSLEPFIKLLDNNSELRSRKYRRPSQPSPNEEDGDLKEMFFTKLYSSMLQLSAFENFNMVNNSIATSGNNNLFEISFGNSKQNKETRSEVANEVELAF</sequence>
<dbReference type="InterPro" id="IPR036058">
    <property type="entry name" value="Kazal_dom_sf"/>
</dbReference>
<dbReference type="InterPro" id="IPR002350">
    <property type="entry name" value="Kazal_dom"/>
</dbReference>
<name>A0A9P0XET5_PIEBR</name>
<evidence type="ECO:0000259" key="1">
    <source>
        <dbReference type="PROSITE" id="PS51465"/>
    </source>
</evidence>